<gene>
    <name evidence="5" type="ORF">SAMN05421512_10497</name>
</gene>
<dbReference type="RefSeq" id="WP_067215198.1">
    <property type="nucleotide sequence ID" value="NZ_MBQE01000001.1"/>
</dbReference>
<evidence type="ECO:0000256" key="2">
    <source>
        <dbReference type="ARBA" id="ARBA00023125"/>
    </source>
</evidence>
<protein>
    <submittedName>
        <fullName evidence="5">Transcriptional regulator, ArsR family</fullName>
    </submittedName>
</protein>
<keyword evidence="6" id="KW-1185">Reference proteome</keyword>
<feature type="domain" description="HTH arsR-type" evidence="4">
    <location>
        <begin position="15"/>
        <end position="110"/>
    </location>
</feature>
<dbReference type="PRINTS" id="PR00778">
    <property type="entry name" value="HTHARSR"/>
</dbReference>
<dbReference type="InterPro" id="IPR001845">
    <property type="entry name" value="HTH_ArsR_DNA-bd_dom"/>
</dbReference>
<evidence type="ECO:0000256" key="1">
    <source>
        <dbReference type="ARBA" id="ARBA00023015"/>
    </source>
</evidence>
<name>A0A285S770_9HYPH</name>
<dbReference type="SMART" id="SM00418">
    <property type="entry name" value="HTH_ARSR"/>
    <property type="match status" value="1"/>
</dbReference>
<dbReference type="PANTHER" id="PTHR43132">
    <property type="entry name" value="ARSENICAL RESISTANCE OPERON REPRESSOR ARSR-RELATED"/>
    <property type="match status" value="1"/>
</dbReference>
<evidence type="ECO:0000313" key="6">
    <source>
        <dbReference type="Proteomes" id="UP000219331"/>
    </source>
</evidence>
<keyword evidence="3" id="KW-0804">Transcription</keyword>
<dbReference type="PROSITE" id="PS50987">
    <property type="entry name" value="HTH_ARSR_2"/>
    <property type="match status" value="1"/>
</dbReference>
<proteinExistence type="predicted"/>
<dbReference type="STRING" id="538381.GCA_001696535_00297"/>
<dbReference type="CDD" id="cd00090">
    <property type="entry name" value="HTH_ARSR"/>
    <property type="match status" value="1"/>
</dbReference>
<keyword evidence="2" id="KW-0238">DNA-binding</keyword>
<evidence type="ECO:0000313" key="5">
    <source>
        <dbReference type="EMBL" id="SOC03348.1"/>
    </source>
</evidence>
<dbReference type="InterPro" id="IPR036390">
    <property type="entry name" value="WH_DNA-bd_sf"/>
</dbReference>
<keyword evidence="1" id="KW-0805">Transcription regulation</keyword>
<dbReference type="PANTHER" id="PTHR43132:SF2">
    <property type="entry name" value="ARSENICAL RESISTANCE OPERON REPRESSOR ARSR-RELATED"/>
    <property type="match status" value="1"/>
</dbReference>
<evidence type="ECO:0000259" key="4">
    <source>
        <dbReference type="PROSITE" id="PS50987"/>
    </source>
</evidence>
<accession>A0A285S770</accession>
<dbReference type="InterPro" id="IPR011991">
    <property type="entry name" value="ArsR-like_HTH"/>
</dbReference>
<evidence type="ECO:0000256" key="3">
    <source>
        <dbReference type="ARBA" id="ARBA00023163"/>
    </source>
</evidence>
<dbReference type="GO" id="GO:0003677">
    <property type="term" value="F:DNA binding"/>
    <property type="evidence" value="ECO:0007669"/>
    <property type="project" value="UniProtKB-KW"/>
</dbReference>
<dbReference type="EMBL" id="OBML01000004">
    <property type="protein sequence ID" value="SOC03348.1"/>
    <property type="molecule type" value="Genomic_DNA"/>
</dbReference>
<reference evidence="5 6" key="1">
    <citation type="submission" date="2017-08" db="EMBL/GenBank/DDBJ databases">
        <authorList>
            <person name="de Groot N.N."/>
        </authorList>
    </citation>
    <scope>NUCLEOTIDE SEQUENCE [LARGE SCALE GENOMIC DNA]</scope>
    <source>
        <strain evidence="5 6">USBA 352</strain>
    </source>
</reference>
<organism evidence="5 6">
    <name type="scientific">Stappia indica</name>
    <dbReference type="NCBI Taxonomy" id="538381"/>
    <lineage>
        <taxon>Bacteria</taxon>
        <taxon>Pseudomonadati</taxon>
        <taxon>Pseudomonadota</taxon>
        <taxon>Alphaproteobacteria</taxon>
        <taxon>Hyphomicrobiales</taxon>
        <taxon>Stappiaceae</taxon>
        <taxon>Stappia</taxon>
    </lineage>
</organism>
<dbReference type="NCBIfam" id="NF033788">
    <property type="entry name" value="HTH_metalloreg"/>
    <property type="match status" value="1"/>
</dbReference>
<dbReference type="AlphaFoldDB" id="A0A285S770"/>
<dbReference type="InterPro" id="IPR036388">
    <property type="entry name" value="WH-like_DNA-bd_sf"/>
</dbReference>
<dbReference type="OrthoDB" id="194599at2"/>
<dbReference type="InterPro" id="IPR051011">
    <property type="entry name" value="Metal_resp_trans_reg"/>
</dbReference>
<dbReference type="GO" id="GO:0003700">
    <property type="term" value="F:DNA-binding transcription factor activity"/>
    <property type="evidence" value="ECO:0007669"/>
    <property type="project" value="InterPro"/>
</dbReference>
<sequence length="110" mass="12453">MALPGIKELECSDDLDRIVDRAKVASDFLKAIAHESRLLILCILAEGEKSVTELEALLSLRQPTVSQQLARLRMDKLVTTRREGKTVYYRLASDDARQIIEAVYTVFCRT</sequence>
<dbReference type="Proteomes" id="UP000219331">
    <property type="component" value="Unassembled WGS sequence"/>
</dbReference>
<dbReference type="SUPFAM" id="SSF46785">
    <property type="entry name" value="Winged helix' DNA-binding domain"/>
    <property type="match status" value="1"/>
</dbReference>
<dbReference type="Gene3D" id="1.10.10.10">
    <property type="entry name" value="Winged helix-like DNA-binding domain superfamily/Winged helix DNA-binding domain"/>
    <property type="match status" value="1"/>
</dbReference>
<dbReference type="Pfam" id="PF01022">
    <property type="entry name" value="HTH_5"/>
    <property type="match status" value="1"/>
</dbReference>